<accession>A0A1T5CXR3</accession>
<proteinExistence type="predicted"/>
<dbReference type="STRING" id="619805.SAMN05660477_00436"/>
<evidence type="ECO:0000313" key="1">
    <source>
        <dbReference type="EMBL" id="SKB64126.1"/>
    </source>
</evidence>
<evidence type="ECO:0000313" key="2">
    <source>
        <dbReference type="Proteomes" id="UP000191112"/>
    </source>
</evidence>
<protein>
    <submittedName>
        <fullName evidence="1">Uncharacterized protein</fullName>
    </submittedName>
</protein>
<reference evidence="1 2" key="1">
    <citation type="submission" date="2017-02" db="EMBL/GenBank/DDBJ databases">
        <authorList>
            <person name="Peterson S.W."/>
        </authorList>
    </citation>
    <scope>NUCLEOTIDE SEQUENCE [LARGE SCALE GENOMIC DNA]</scope>
    <source>
        <strain evidence="1 2">DSM 22323</strain>
    </source>
</reference>
<organism evidence="1 2">
    <name type="scientific">Soonwooa buanensis</name>
    <dbReference type="NCBI Taxonomy" id="619805"/>
    <lineage>
        <taxon>Bacteria</taxon>
        <taxon>Pseudomonadati</taxon>
        <taxon>Bacteroidota</taxon>
        <taxon>Flavobacteriia</taxon>
        <taxon>Flavobacteriales</taxon>
        <taxon>Weeksellaceae</taxon>
        <taxon>Chryseobacterium group</taxon>
        <taxon>Soonwooa</taxon>
    </lineage>
</organism>
<name>A0A1T5CXR3_9FLAO</name>
<gene>
    <name evidence="1" type="ORF">SAMN05660477_00436</name>
</gene>
<dbReference type="AlphaFoldDB" id="A0A1T5CXR3"/>
<dbReference type="Proteomes" id="UP000191112">
    <property type="component" value="Unassembled WGS sequence"/>
</dbReference>
<keyword evidence="2" id="KW-1185">Reference proteome</keyword>
<sequence length="101" mass="11791">MICEENNIFKKENLSFENFYLTLNRIEPKQKILGSIIKKTVFAFPMKNLSKKIENKIQRTNWLQFVCQQFGLSTNSVNSHGDHKGKSTEIFYELFGIIVEA</sequence>
<dbReference type="EMBL" id="FUYZ01000001">
    <property type="protein sequence ID" value="SKB64126.1"/>
    <property type="molecule type" value="Genomic_DNA"/>
</dbReference>